<dbReference type="EMBL" id="UYSL01019771">
    <property type="protein sequence ID" value="VDL69602.1"/>
    <property type="molecule type" value="Genomic_DNA"/>
</dbReference>
<reference evidence="4" key="1">
    <citation type="submission" date="2016-04" db="UniProtKB">
        <authorList>
            <consortium name="WormBaseParasite"/>
        </authorList>
    </citation>
    <scope>IDENTIFICATION</scope>
</reference>
<dbReference type="InterPro" id="IPR015897">
    <property type="entry name" value="CHK_kinase-like"/>
</dbReference>
<dbReference type="WBParaSite" id="NBR_0000601201-mRNA-1">
    <property type="protein sequence ID" value="NBR_0000601201-mRNA-1"/>
    <property type="gene ID" value="NBR_0000601201"/>
</dbReference>
<dbReference type="Proteomes" id="UP000271162">
    <property type="component" value="Unassembled WGS sequence"/>
</dbReference>
<evidence type="ECO:0000259" key="1">
    <source>
        <dbReference type="SMART" id="SM00587"/>
    </source>
</evidence>
<proteinExistence type="predicted"/>
<dbReference type="InterPro" id="IPR052961">
    <property type="entry name" value="Oxido-Kinase-like_Enzymes"/>
</dbReference>
<dbReference type="SUPFAM" id="SSF56112">
    <property type="entry name" value="Protein kinase-like (PK-like)"/>
    <property type="match status" value="1"/>
</dbReference>
<evidence type="ECO:0000313" key="4">
    <source>
        <dbReference type="WBParaSite" id="NBR_0000601201-mRNA-1"/>
    </source>
</evidence>
<dbReference type="OMA" id="RIFLYAC"/>
<protein>
    <submittedName>
        <fullName evidence="4">CHK domain-containing protein</fullName>
    </submittedName>
</protein>
<evidence type="ECO:0000313" key="2">
    <source>
        <dbReference type="EMBL" id="VDL69602.1"/>
    </source>
</evidence>
<dbReference type="AlphaFoldDB" id="A0A0N4XTQ8"/>
<dbReference type="PANTHER" id="PTHR23020">
    <property type="entry name" value="UNCHARACTERIZED NUCLEAR HORMONE RECEPTOR-RELATED"/>
    <property type="match status" value="1"/>
</dbReference>
<accession>A0A0N4XTQ8</accession>
<organism evidence="4">
    <name type="scientific">Nippostrongylus brasiliensis</name>
    <name type="common">Rat hookworm</name>
    <dbReference type="NCBI Taxonomy" id="27835"/>
    <lineage>
        <taxon>Eukaryota</taxon>
        <taxon>Metazoa</taxon>
        <taxon>Ecdysozoa</taxon>
        <taxon>Nematoda</taxon>
        <taxon>Chromadorea</taxon>
        <taxon>Rhabditida</taxon>
        <taxon>Rhabditina</taxon>
        <taxon>Rhabditomorpha</taxon>
        <taxon>Strongyloidea</taxon>
        <taxon>Heligmosomidae</taxon>
        <taxon>Nippostrongylus</taxon>
    </lineage>
</organism>
<dbReference type="SMART" id="SM00587">
    <property type="entry name" value="CHK"/>
    <property type="match status" value="1"/>
</dbReference>
<keyword evidence="3" id="KW-1185">Reference proteome</keyword>
<dbReference type="PANTHER" id="PTHR23020:SF41">
    <property type="entry name" value="AMINOGLYCOSIDE PHOSPHOTRANSFERASE DOMAIN-CONTAINING PROTEIN"/>
    <property type="match status" value="1"/>
</dbReference>
<name>A0A0N4XTQ8_NIPBR</name>
<dbReference type="Gene3D" id="3.90.1200.10">
    <property type="match status" value="1"/>
</dbReference>
<dbReference type="Pfam" id="PF07914">
    <property type="entry name" value="DUF1679"/>
    <property type="match status" value="1"/>
</dbReference>
<dbReference type="InterPro" id="IPR011009">
    <property type="entry name" value="Kinase-like_dom_sf"/>
</dbReference>
<feature type="domain" description="CHK kinase-like" evidence="1">
    <location>
        <begin position="140"/>
        <end position="324"/>
    </location>
</feature>
<sequence length="396" mass="45498">MDVETDISAEEKARVDRLLRTCFPDVKDFDKIFSYSLEFQPNAKSFWSRVVRVALHCSDETVSERFPRTLFLKIPHLTENLKRVNEEIPVMEEDDAQLLLKFTQMEILWYKDFGAADIPYFPIPKFYAAETPTIPGTGIIAMEDLCGRVKAMELVPGFSSEQVERVMDALAGLHFHLISITDQSWVSNFDRSSEVNQDFQDLQFTAAMKFESLCPEKFAGRIKGLEEHFSTKNAVSALYCFQELGVPPVLVHSDLNPSNILWSAAAPKSNELIAIIDFQMFHTGLFTEDIVRVLALCLSRSDRRAMTTTFLRRYHDTLSRLFDGKPPYSFKKVEEAYDRIFLYASNFAFFALSVYYDMSEELEKDPIRLDGFRKEAIDRAYGILIDAEHVISRMSP</sequence>
<reference evidence="2 3" key="2">
    <citation type="submission" date="2018-11" db="EMBL/GenBank/DDBJ databases">
        <authorList>
            <consortium name="Pathogen Informatics"/>
        </authorList>
    </citation>
    <scope>NUCLEOTIDE SEQUENCE [LARGE SCALE GENOMIC DNA]</scope>
</reference>
<gene>
    <name evidence="2" type="ORF">NBR_LOCUS6013</name>
</gene>
<dbReference type="InterPro" id="IPR012877">
    <property type="entry name" value="Dhs-27"/>
</dbReference>
<evidence type="ECO:0000313" key="3">
    <source>
        <dbReference type="Proteomes" id="UP000271162"/>
    </source>
</evidence>